<dbReference type="PANTHER" id="PTHR10357">
    <property type="entry name" value="ALPHA-AMYLASE FAMILY MEMBER"/>
    <property type="match status" value="1"/>
</dbReference>
<evidence type="ECO:0000313" key="4">
    <source>
        <dbReference type="EMBL" id="MBP2063079.1"/>
    </source>
</evidence>
<name>A0A060ZIB6_9ACTN</name>
<dbReference type="Proteomes" id="UP000756710">
    <property type="component" value="Unassembled WGS sequence"/>
</dbReference>
<dbReference type="InterPro" id="IPR013797">
    <property type="entry name" value="Maltooligo_trehalose_synth_4"/>
</dbReference>
<dbReference type="AlphaFoldDB" id="A0A060ZIB6"/>
<dbReference type="Gene3D" id="3.30.1590.10">
    <property type="entry name" value="Maltooligosyl trehalose synthase, domain 2"/>
    <property type="match status" value="1"/>
</dbReference>
<dbReference type="RefSeq" id="WP_044569190.1">
    <property type="nucleotide sequence ID" value="NZ_BAABDR010000043.1"/>
</dbReference>
<organism evidence="3">
    <name type="scientific">Streptomyces iranensis</name>
    <dbReference type="NCBI Taxonomy" id="576784"/>
    <lineage>
        <taxon>Bacteria</taxon>
        <taxon>Bacillati</taxon>
        <taxon>Actinomycetota</taxon>
        <taxon>Actinomycetes</taxon>
        <taxon>Kitasatosporales</taxon>
        <taxon>Streptomycetaceae</taxon>
        <taxon>Streptomyces</taxon>
        <taxon>Streptomyces violaceusniger group</taxon>
    </lineage>
</organism>
<dbReference type="Pfam" id="PF00128">
    <property type="entry name" value="Alpha-amylase"/>
    <property type="match status" value="1"/>
</dbReference>
<dbReference type="GO" id="GO:0030980">
    <property type="term" value="P:alpha-glucan catabolic process"/>
    <property type="evidence" value="ECO:0007669"/>
    <property type="project" value="TreeGrafter"/>
</dbReference>
<protein>
    <submittedName>
        <fullName evidence="4">(1-&gt;4)-alpha-D-glucan 1-alpha-D-glucosylmutase</fullName>
        <ecNumber evidence="4">5.4.99.15</ecNumber>
    </submittedName>
    <submittedName>
        <fullName evidence="3">Malto-oligosyltrehalose synthase</fullName>
    </submittedName>
</protein>
<evidence type="ECO:0000313" key="3">
    <source>
        <dbReference type="EMBL" id="CDR05825.1"/>
    </source>
</evidence>
<proteinExistence type="predicted"/>
<dbReference type="Gene3D" id="1.10.150.200">
    <property type="entry name" value="Maltooligosyl trehalose synthase, domain 3"/>
    <property type="match status" value="1"/>
</dbReference>
<feature type="domain" description="Glycosyl hydrolase family 13 catalytic" evidence="2">
    <location>
        <begin position="8"/>
        <end position="710"/>
    </location>
</feature>
<dbReference type="SMART" id="SM00642">
    <property type="entry name" value="Aamy"/>
    <property type="match status" value="1"/>
</dbReference>
<dbReference type="Gene3D" id="1.10.10.470">
    <property type="entry name" value="Maltooligosyl trehalose synthase, domain 4"/>
    <property type="match status" value="1"/>
</dbReference>
<dbReference type="EMBL" id="JAGGLR010000010">
    <property type="protein sequence ID" value="MBP2063079.1"/>
    <property type="molecule type" value="Genomic_DNA"/>
</dbReference>
<gene>
    <name evidence="4" type="ORF">J2Z30_004098</name>
    <name evidence="3" type="ORF">SIRAN2758</name>
</gene>
<dbReference type="Gene3D" id="3.20.20.80">
    <property type="entry name" value="Glycosidases"/>
    <property type="match status" value="1"/>
</dbReference>
<feature type="region of interest" description="Disordered" evidence="1">
    <location>
        <begin position="742"/>
        <end position="768"/>
    </location>
</feature>
<keyword evidence="4" id="KW-0413">Isomerase</keyword>
<dbReference type="GO" id="GO:0047470">
    <property type="term" value="F:(1,4)-alpha-D-glucan 1-alpha-D-glucosylmutase activity"/>
    <property type="evidence" value="ECO:0007669"/>
    <property type="project" value="UniProtKB-EC"/>
</dbReference>
<dbReference type="GO" id="GO:0005992">
    <property type="term" value="P:trehalose biosynthetic process"/>
    <property type="evidence" value="ECO:0007669"/>
    <property type="project" value="TreeGrafter"/>
</dbReference>
<keyword evidence="5" id="KW-1185">Reference proteome</keyword>
<dbReference type="PANTHER" id="PTHR10357:SF216">
    <property type="entry name" value="MALTOOLIGOSYL TREHALOSE SYNTHASE-RELATED"/>
    <property type="match status" value="1"/>
</dbReference>
<dbReference type="SUPFAM" id="SSF51445">
    <property type="entry name" value="(Trans)glycosidases"/>
    <property type="match status" value="1"/>
</dbReference>
<reference evidence="3" key="1">
    <citation type="submission" date="2014-05" db="EMBL/GenBank/DDBJ databases">
        <authorList>
            <person name="Horn Fabian"/>
        </authorList>
    </citation>
    <scope>NUCLEOTIDE SEQUENCE</scope>
</reference>
<dbReference type="CDD" id="cd11336">
    <property type="entry name" value="AmyAc_MTSase"/>
    <property type="match status" value="1"/>
</dbReference>
<evidence type="ECO:0000259" key="2">
    <source>
        <dbReference type="SMART" id="SM00642"/>
    </source>
</evidence>
<dbReference type="EMBL" id="LK022848">
    <property type="protein sequence ID" value="CDR05825.1"/>
    <property type="molecule type" value="Genomic_DNA"/>
</dbReference>
<dbReference type="NCBIfam" id="TIGR02401">
    <property type="entry name" value="trehalose_TreY"/>
    <property type="match status" value="1"/>
</dbReference>
<dbReference type="HOGENOM" id="CLU_005045_1_0_11"/>
<accession>A0A060ZIB6</accession>
<dbReference type="InterPro" id="IPR012767">
    <property type="entry name" value="Trehalose_TreY"/>
</dbReference>
<sequence length="831" mass="89427">MTADPGTPTATYRLQLQPAFPFAAAERAVPYLASLGVSHLHLSPVLEAVPGSSHGYDVVDHSAVRAELGGEEGLRALARTARAHGLGLIVDIVPNHMAAPAPERLNAPLWGVLREGPESPYARWFDIDWRVHGGKVLLPVLGGPLGEEWDRLRVEDGTLRYYDHAFPLRPGTEGLPLAELLDAQWYRLGWWRLARTELNYRRFFTISELIAVRVEDPEVFDATHATLLELVRDGVVDGLRIDHPDGLADPEGYLRRLDRAVRAAASEGDIGQRTAPERGGARWTVVEKILARDERLPATWPVAGTTGYDALHHIDGLFVDPDGLEKLTALYRAFAAPPADLGGDWAATVRRAAHEVVTHELAAEVERLTRTASRICAADPRLRDHAPWALRTAIRELLVRLPVYRPYAAVGGPPATDADAVMLRSAAADAREAFRVAQEARVVRVVRDAALGGLGDGPDHRDFCARFAQTAAALRAKSVEDTAFYRYTPLLSAAEVGGDPGRPAVAPEEFHAFAARRSTDWPATGTVLSTHDTKRSADARARLAALTESPGWWGRTVEELTRSAPAPDPQLAWTAWQTALALGHGDPERLVPAVLKAVREAGLRTTWTERNAAYEAEVTAFLEAGPCAADPSVWAAIGAELDGPARANALGAALLQLTMPGVPDLYMGTEHVYTALVDPDNRRPTELGGEPTDGPSAEKLLLTRAALNLRRAHPEWFGPGSTYTPLLASGPSAEHCVAFLRTDSSPDGMDSTDGGMGSTDGMDSTGGTPGGAVTVVTRLSRRLAEAGGWGAARLPLPPGRWRDLLTGRTAEGSAALDELLSRLPVALLVRI</sequence>
<dbReference type="InterPro" id="IPR006047">
    <property type="entry name" value="GH13_cat_dom"/>
</dbReference>
<reference evidence="4 5" key="2">
    <citation type="submission" date="2021-03" db="EMBL/GenBank/DDBJ databases">
        <title>Genomic Encyclopedia of Type Strains, Phase IV (KMG-IV): sequencing the most valuable type-strain genomes for metagenomic binning, comparative biology and taxonomic classification.</title>
        <authorList>
            <person name="Goeker M."/>
        </authorList>
    </citation>
    <scope>NUCLEOTIDE SEQUENCE [LARGE SCALE GENOMIC DNA]</scope>
    <source>
        <strain evidence="4 5">DSM 41954</strain>
    </source>
</reference>
<dbReference type="InterPro" id="IPR017853">
    <property type="entry name" value="GH"/>
</dbReference>
<dbReference type="EC" id="5.4.99.15" evidence="4"/>
<evidence type="ECO:0000313" key="5">
    <source>
        <dbReference type="Proteomes" id="UP000756710"/>
    </source>
</evidence>
<evidence type="ECO:0000256" key="1">
    <source>
        <dbReference type="SAM" id="MobiDB-lite"/>
    </source>
</evidence>